<dbReference type="HAMAP" id="MF_00259">
    <property type="entry name" value="GcvT"/>
    <property type="match status" value="1"/>
</dbReference>
<dbReference type="InterPro" id="IPR027266">
    <property type="entry name" value="TrmE/GcvT-like"/>
</dbReference>
<dbReference type="InterPro" id="IPR028896">
    <property type="entry name" value="GcvT/YgfZ/DmdA"/>
</dbReference>
<accession>A0ABQ5TI61</accession>
<evidence type="ECO:0000256" key="1">
    <source>
        <dbReference type="ARBA" id="ARBA00008609"/>
    </source>
</evidence>
<proteinExistence type="inferred from homology"/>
<evidence type="ECO:0000313" key="10">
    <source>
        <dbReference type="EMBL" id="GLO66558.1"/>
    </source>
</evidence>
<evidence type="ECO:0000259" key="8">
    <source>
        <dbReference type="Pfam" id="PF01571"/>
    </source>
</evidence>
<dbReference type="Gene3D" id="3.30.70.1400">
    <property type="entry name" value="Aminomethyltransferase beta-barrel domains"/>
    <property type="match status" value="1"/>
</dbReference>
<dbReference type="InterPro" id="IPR006223">
    <property type="entry name" value="GcvT"/>
</dbReference>
<gene>
    <name evidence="7 10" type="primary">gcvT</name>
    <name evidence="10" type="ORF">MACH08_23420</name>
</gene>
<evidence type="ECO:0000256" key="6">
    <source>
        <dbReference type="ARBA" id="ARBA00047665"/>
    </source>
</evidence>
<evidence type="ECO:0000259" key="9">
    <source>
        <dbReference type="Pfam" id="PF08669"/>
    </source>
</evidence>
<comment type="caution">
    <text evidence="10">The sequence shown here is derived from an EMBL/GenBank/DDBJ whole genome shotgun (WGS) entry which is preliminary data.</text>
</comment>
<dbReference type="InterPro" id="IPR006222">
    <property type="entry name" value="GCVT_N"/>
</dbReference>
<keyword evidence="4 7" id="KW-0808">Transferase</keyword>
<dbReference type="EC" id="2.1.2.10" evidence="2 7"/>
<feature type="domain" description="GCVT N-terminal" evidence="8">
    <location>
        <begin position="27"/>
        <end position="284"/>
    </location>
</feature>
<protein>
    <recommendedName>
        <fullName evidence="2 7">Aminomethyltransferase</fullName>
        <ecNumber evidence="2 7">2.1.2.10</ecNumber>
    </recommendedName>
    <alternativeName>
        <fullName evidence="5 7">Glycine cleavage system T protein</fullName>
    </alternativeName>
</protein>
<dbReference type="Pfam" id="PF08669">
    <property type="entry name" value="GCV_T_C"/>
    <property type="match status" value="1"/>
</dbReference>
<comment type="subunit">
    <text evidence="7">The glycine cleavage system is composed of four proteins: P, T, L and H.</text>
</comment>
<dbReference type="PIRSF" id="PIRSF006487">
    <property type="entry name" value="GcvT"/>
    <property type="match status" value="1"/>
</dbReference>
<name>A0ABQ5TI61_9BACI</name>
<comment type="function">
    <text evidence="7">The glycine cleavage system catalyzes the degradation of glycine.</text>
</comment>
<dbReference type="InterPro" id="IPR029043">
    <property type="entry name" value="GcvT/YgfZ_C"/>
</dbReference>
<dbReference type="PANTHER" id="PTHR43757">
    <property type="entry name" value="AMINOMETHYLTRANSFERASE"/>
    <property type="match status" value="1"/>
</dbReference>
<dbReference type="InterPro" id="IPR022903">
    <property type="entry name" value="GcvT_bac"/>
</dbReference>
<dbReference type="Gene3D" id="2.40.30.110">
    <property type="entry name" value="Aminomethyltransferase beta-barrel domains"/>
    <property type="match status" value="1"/>
</dbReference>
<dbReference type="Proteomes" id="UP001275436">
    <property type="component" value="Unassembled WGS sequence"/>
</dbReference>
<dbReference type="SUPFAM" id="SSF101790">
    <property type="entry name" value="Aminomethyltransferase beta-barrel domain"/>
    <property type="match status" value="1"/>
</dbReference>
<dbReference type="EMBL" id="BSKO01000001">
    <property type="protein sequence ID" value="GLO66558.1"/>
    <property type="molecule type" value="Genomic_DNA"/>
</dbReference>
<dbReference type="NCBIfam" id="TIGR00528">
    <property type="entry name" value="gcvT"/>
    <property type="match status" value="1"/>
</dbReference>
<dbReference type="PANTHER" id="PTHR43757:SF2">
    <property type="entry name" value="AMINOMETHYLTRANSFERASE, MITOCHONDRIAL"/>
    <property type="match status" value="1"/>
</dbReference>
<keyword evidence="11" id="KW-1185">Reference proteome</keyword>
<sequence length="385" mass="43013">MRFTFHQTKIGVDGMSEQKRTPIFPEYASHGAKTIDFGGWDLPVQFSGIKHEHEVTRTKAGLFDVSHMGEISVKGPKSKSFLQYVLTNDISKLEPGKAQYTIMCYENGGTVDDLIVYMLDDEEYLLVVNAANTEKDANWIIQQNSYTNDEVVVENVSNQYVQLAVQGPKAEDILQKCTEENLQEIKFFRFKNNVALRGIEAKALISRTGYTGEDGFEIYIDASSGAALWKLLLEKGEAEGLEPIGLGARDTLRFEANLALYGQELSKDISPIEAGLGFAVKVNKESDFIGKEVLKNQVDNGINRKLVGIEMIDKGIPRHEYVVLKDDKEIGFITSGTQSPTLNKNVGLALINTDYTEISTEVDVKVRKRILKAKIVPTPFYKRGR</sequence>
<evidence type="ECO:0000256" key="5">
    <source>
        <dbReference type="ARBA" id="ARBA00031395"/>
    </source>
</evidence>
<organism evidence="10 11">
    <name type="scientific">Oceanobacillus kimchii</name>
    <dbReference type="NCBI Taxonomy" id="746691"/>
    <lineage>
        <taxon>Bacteria</taxon>
        <taxon>Bacillati</taxon>
        <taxon>Bacillota</taxon>
        <taxon>Bacilli</taxon>
        <taxon>Bacillales</taxon>
        <taxon>Bacillaceae</taxon>
        <taxon>Oceanobacillus</taxon>
    </lineage>
</organism>
<comment type="catalytic activity">
    <reaction evidence="6 7">
        <text>N(6)-[(R)-S(8)-aminomethyldihydrolipoyl]-L-lysyl-[protein] + (6S)-5,6,7,8-tetrahydrofolate = N(6)-[(R)-dihydrolipoyl]-L-lysyl-[protein] + (6R)-5,10-methylene-5,6,7,8-tetrahydrofolate + NH4(+)</text>
        <dbReference type="Rhea" id="RHEA:16945"/>
        <dbReference type="Rhea" id="RHEA-COMP:10475"/>
        <dbReference type="Rhea" id="RHEA-COMP:10492"/>
        <dbReference type="ChEBI" id="CHEBI:15636"/>
        <dbReference type="ChEBI" id="CHEBI:28938"/>
        <dbReference type="ChEBI" id="CHEBI:57453"/>
        <dbReference type="ChEBI" id="CHEBI:83100"/>
        <dbReference type="ChEBI" id="CHEBI:83143"/>
        <dbReference type="EC" id="2.1.2.10"/>
    </reaction>
</comment>
<evidence type="ECO:0000256" key="3">
    <source>
        <dbReference type="ARBA" id="ARBA00022576"/>
    </source>
</evidence>
<keyword evidence="3 7" id="KW-0032">Aminotransferase</keyword>
<evidence type="ECO:0000256" key="7">
    <source>
        <dbReference type="HAMAP-Rule" id="MF_00259"/>
    </source>
</evidence>
<dbReference type="InterPro" id="IPR013977">
    <property type="entry name" value="GcvT_C"/>
</dbReference>
<dbReference type="SUPFAM" id="SSF103025">
    <property type="entry name" value="Folate-binding domain"/>
    <property type="match status" value="1"/>
</dbReference>
<dbReference type="Gene3D" id="4.10.1250.10">
    <property type="entry name" value="Aminomethyltransferase fragment"/>
    <property type="match status" value="1"/>
</dbReference>
<evidence type="ECO:0000256" key="2">
    <source>
        <dbReference type="ARBA" id="ARBA00012616"/>
    </source>
</evidence>
<feature type="domain" description="Aminomethyltransferase C-terminal" evidence="9">
    <location>
        <begin position="304"/>
        <end position="382"/>
    </location>
</feature>
<evidence type="ECO:0000313" key="11">
    <source>
        <dbReference type="Proteomes" id="UP001275436"/>
    </source>
</evidence>
<reference evidence="10 11" key="1">
    <citation type="submission" date="2023-02" db="EMBL/GenBank/DDBJ databases">
        <title>Oceanobacillus kimchii IFOP_LL358 isolated form Alexandrium catenella lab strain.</title>
        <authorList>
            <person name="Gajardo G."/>
            <person name="Ueki S."/>
            <person name="Maruyama F."/>
        </authorList>
    </citation>
    <scope>NUCLEOTIDE SEQUENCE [LARGE SCALE GENOMIC DNA]</scope>
    <source>
        <strain evidence="10 11">IFOP_LL358</strain>
    </source>
</reference>
<comment type="similarity">
    <text evidence="1 7">Belongs to the GcvT family.</text>
</comment>
<dbReference type="Gene3D" id="3.30.1360.120">
    <property type="entry name" value="Probable tRNA modification gtpase trme, domain 1"/>
    <property type="match status" value="1"/>
</dbReference>
<dbReference type="Pfam" id="PF01571">
    <property type="entry name" value="GCV_T"/>
    <property type="match status" value="1"/>
</dbReference>
<dbReference type="NCBIfam" id="NF001567">
    <property type="entry name" value="PRK00389.1"/>
    <property type="match status" value="1"/>
</dbReference>
<evidence type="ECO:0000256" key="4">
    <source>
        <dbReference type="ARBA" id="ARBA00022679"/>
    </source>
</evidence>